<organism evidence="1 2">
    <name type="scientific">Myriangium duriaei CBS 260.36</name>
    <dbReference type="NCBI Taxonomy" id="1168546"/>
    <lineage>
        <taxon>Eukaryota</taxon>
        <taxon>Fungi</taxon>
        <taxon>Dikarya</taxon>
        <taxon>Ascomycota</taxon>
        <taxon>Pezizomycotina</taxon>
        <taxon>Dothideomycetes</taxon>
        <taxon>Dothideomycetidae</taxon>
        <taxon>Myriangiales</taxon>
        <taxon>Myriangiaceae</taxon>
        <taxon>Myriangium</taxon>
    </lineage>
</organism>
<comment type="caution">
    <text evidence="1">The sequence shown here is derived from an EMBL/GenBank/DDBJ whole genome shotgun (WGS) entry which is preliminary data.</text>
</comment>
<sequence>MASVSTEIARLTLREPINLDDSSSEGAQTVQEIIKILKRQAGLIEVFYGTAKENPKDLAFLISPFPPPPSPPHSCTLLTDPTTDWESLEANGAWITTEDFASVGVHLAKLSDSPPSNTHYTFPSSSDLKSAITAPVTEVLYLYTLSDDASYDADVQKFADEVLVKNGKGFKGVVKAWSIEDVTHENFPEGHEGGSILAALIGWEGLDSHEATRESQAFKDHIGLLRNGAKGTDLKHFAFVEGKA</sequence>
<accession>A0A9P4IS24</accession>
<proteinExistence type="predicted"/>
<keyword evidence="2" id="KW-1185">Reference proteome</keyword>
<dbReference type="Proteomes" id="UP000799439">
    <property type="component" value="Unassembled WGS sequence"/>
</dbReference>
<reference evidence="1" key="1">
    <citation type="journal article" date="2020" name="Stud. Mycol.">
        <title>101 Dothideomycetes genomes: a test case for predicting lifestyles and emergence of pathogens.</title>
        <authorList>
            <person name="Haridas S."/>
            <person name="Albert R."/>
            <person name="Binder M."/>
            <person name="Bloem J."/>
            <person name="Labutti K."/>
            <person name="Salamov A."/>
            <person name="Andreopoulos B."/>
            <person name="Baker S."/>
            <person name="Barry K."/>
            <person name="Bills G."/>
            <person name="Bluhm B."/>
            <person name="Cannon C."/>
            <person name="Castanera R."/>
            <person name="Culley D."/>
            <person name="Daum C."/>
            <person name="Ezra D."/>
            <person name="Gonzalez J."/>
            <person name="Henrissat B."/>
            <person name="Kuo A."/>
            <person name="Liang C."/>
            <person name="Lipzen A."/>
            <person name="Lutzoni F."/>
            <person name="Magnuson J."/>
            <person name="Mondo S."/>
            <person name="Nolan M."/>
            <person name="Ohm R."/>
            <person name="Pangilinan J."/>
            <person name="Park H.-J."/>
            <person name="Ramirez L."/>
            <person name="Alfaro M."/>
            <person name="Sun H."/>
            <person name="Tritt A."/>
            <person name="Yoshinaga Y."/>
            <person name="Zwiers L.-H."/>
            <person name="Turgeon B."/>
            <person name="Goodwin S."/>
            <person name="Spatafora J."/>
            <person name="Crous P."/>
            <person name="Grigoriev I."/>
        </authorList>
    </citation>
    <scope>NUCLEOTIDE SEQUENCE</scope>
    <source>
        <strain evidence="1">CBS 260.36</strain>
    </source>
</reference>
<gene>
    <name evidence="1" type="ORF">K461DRAFT_55877</name>
</gene>
<evidence type="ECO:0000313" key="1">
    <source>
        <dbReference type="EMBL" id="KAF2148972.1"/>
    </source>
</evidence>
<evidence type="ECO:0000313" key="2">
    <source>
        <dbReference type="Proteomes" id="UP000799439"/>
    </source>
</evidence>
<name>A0A9P4IS24_9PEZI</name>
<dbReference type="OrthoDB" id="3830579at2759"/>
<dbReference type="EMBL" id="ML996092">
    <property type="protein sequence ID" value="KAF2148972.1"/>
    <property type="molecule type" value="Genomic_DNA"/>
</dbReference>
<dbReference type="AlphaFoldDB" id="A0A9P4IS24"/>
<protein>
    <submittedName>
        <fullName evidence="1">Uncharacterized protein</fullName>
    </submittedName>
</protein>